<dbReference type="Proteomes" id="UP000185663">
    <property type="component" value="Chromosome I"/>
</dbReference>
<dbReference type="OrthoDB" id="4833270at2"/>
<keyword evidence="1" id="KW-0732">Signal</keyword>
<evidence type="ECO:0008006" key="4">
    <source>
        <dbReference type="Google" id="ProtNLM"/>
    </source>
</evidence>
<dbReference type="EMBL" id="LT629776">
    <property type="protein sequence ID" value="SDR80198.1"/>
    <property type="molecule type" value="Genomic_DNA"/>
</dbReference>
<evidence type="ECO:0000256" key="1">
    <source>
        <dbReference type="SAM" id="SignalP"/>
    </source>
</evidence>
<dbReference type="STRING" id="545619.SAMN04489860_0095"/>
<dbReference type="AlphaFoldDB" id="A0A1H1M019"/>
<reference evidence="2 3" key="1">
    <citation type="submission" date="2016-10" db="EMBL/GenBank/DDBJ databases">
        <authorList>
            <person name="de Groot N.N."/>
        </authorList>
    </citation>
    <scope>NUCLEOTIDE SEQUENCE [LARGE SCALE GENOMIC DNA]</scope>
    <source>
        <strain evidence="2 3">DSM 22126</strain>
    </source>
</reference>
<dbReference type="eggNOG" id="ENOG50326BA">
    <property type="taxonomic scope" value="Bacteria"/>
</dbReference>
<evidence type="ECO:0000313" key="2">
    <source>
        <dbReference type="EMBL" id="SDR80198.1"/>
    </source>
</evidence>
<sequence length="151" mass="15159">MAHGRSLGTCGALLAALVLAGCGSTPAVSLQSEFLDAVDTAGEGSGTLDLVPVLHDDWQRVVVACPGTDEEAIAAALEVESVDGDLPDLGDEDTGWLLLVNGSTVTDVVDVPRDEADLCAGDGGPDVLTPGSPTMTVTPGETDGAWVVSAD</sequence>
<gene>
    <name evidence="2" type="ORF">SAMN04489860_0095</name>
</gene>
<evidence type="ECO:0000313" key="3">
    <source>
        <dbReference type="Proteomes" id="UP000185663"/>
    </source>
</evidence>
<organism evidence="2 3">
    <name type="scientific">Paraoerskovia marina</name>
    <dbReference type="NCBI Taxonomy" id="545619"/>
    <lineage>
        <taxon>Bacteria</taxon>
        <taxon>Bacillati</taxon>
        <taxon>Actinomycetota</taxon>
        <taxon>Actinomycetes</taxon>
        <taxon>Micrococcales</taxon>
        <taxon>Cellulomonadaceae</taxon>
        <taxon>Paraoerskovia</taxon>
    </lineage>
</organism>
<dbReference type="RefSeq" id="WP_083371160.1">
    <property type="nucleotide sequence ID" value="NZ_LT629776.1"/>
</dbReference>
<keyword evidence="3" id="KW-1185">Reference proteome</keyword>
<proteinExistence type="predicted"/>
<protein>
    <recommendedName>
        <fullName evidence="4">Secreted protein</fullName>
    </recommendedName>
</protein>
<accession>A0A1H1M019</accession>
<feature type="chain" id="PRO_5039233925" description="Secreted protein" evidence="1">
    <location>
        <begin position="21"/>
        <end position="151"/>
    </location>
</feature>
<name>A0A1H1M019_9CELL</name>
<feature type="signal peptide" evidence="1">
    <location>
        <begin position="1"/>
        <end position="20"/>
    </location>
</feature>
<dbReference type="PROSITE" id="PS51257">
    <property type="entry name" value="PROKAR_LIPOPROTEIN"/>
    <property type="match status" value="1"/>
</dbReference>